<evidence type="ECO:0000313" key="4">
    <source>
        <dbReference type="Proteomes" id="UP001500782"/>
    </source>
</evidence>
<keyword evidence="1" id="KW-0805">Transcription regulation</keyword>
<dbReference type="InterPro" id="IPR036388">
    <property type="entry name" value="WH-like_DNA-bd_sf"/>
</dbReference>
<dbReference type="SUPFAM" id="SSF53474">
    <property type="entry name" value="alpha/beta-Hydrolases"/>
    <property type="match status" value="1"/>
</dbReference>
<dbReference type="Proteomes" id="UP001500782">
    <property type="component" value="Unassembled WGS sequence"/>
</dbReference>
<dbReference type="PANTHER" id="PTHR35807">
    <property type="entry name" value="TRANSCRIPTIONAL REGULATOR REDD-RELATED"/>
    <property type="match status" value="1"/>
</dbReference>
<dbReference type="Gene3D" id="1.10.10.10">
    <property type="entry name" value="Winged helix-like DNA-binding domain superfamily/Winged helix DNA-binding domain"/>
    <property type="match status" value="1"/>
</dbReference>
<dbReference type="SUPFAM" id="SSF46894">
    <property type="entry name" value="C-terminal effector domain of the bipartite response regulators"/>
    <property type="match status" value="1"/>
</dbReference>
<evidence type="ECO:0000256" key="1">
    <source>
        <dbReference type="ARBA" id="ARBA00023015"/>
    </source>
</evidence>
<evidence type="ECO:0008006" key="5">
    <source>
        <dbReference type="Google" id="ProtNLM"/>
    </source>
</evidence>
<dbReference type="InterPro" id="IPR016032">
    <property type="entry name" value="Sig_transdc_resp-reg_C-effctor"/>
</dbReference>
<dbReference type="Gene3D" id="3.40.50.1820">
    <property type="entry name" value="alpha/beta hydrolase"/>
    <property type="match status" value="1"/>
</dbReference>
<keyword evidence="4" id="KW-1185">Reference proteome</keyword>
<keyword evidence="2" id="KW-0804">Transcription</keyword>
<sequence length="362" mass="42263">MEISLRGYDWLHSLTIISTPILFPSELGKKEVAERFSKLETQNYSDLMNPLINSLCYPSTQDKKAKLRAMYTRVTETSYFQYLRLLSETIFAYTDKKLGSIDVPMMMLIGERDTLYPPKLQVFNIPYLTNIRYFIIPDAANALMMDMPDLTVEYLKVFMKKIESTTPSGKHKYEYTDELEQKLLSIIKHAMHHEDDLGTIHLSIMDGFKVVIDGKEVEGKWNQRKARQIFTYVALHQEVTREQLMDIFWPDQDLGKARGNLRVSLNHIKTIIEDATGNPIEHYFTINRETISIRGKLKIDLSEFLQELTEMEGMKNSKEKAIRVARLANTLPKTLFPTLYDEWINEIRNSIEDRLFELGQER</sequence>
<organism evidence="3 4">
    <name type="scientific">Bacillus carboniphilus</name>
    <dbReference type="NCBI Taxonomy" id="86663"/>
    <lineage>
        <taxon>Bacteria</taxon>
        <taxon>Bacillati</taxon>
        <taxon>Bacillota</taxon>
        <taxon>Bacilli</taxon>
        <taxon>Bacillales</taxon>
        <taxon>Bacillaceae</taxon>
        <taxon>Bacillus</taxon>
    </lineage>
</organism>
<dbReference type="InterPro" id="IPR051677">
    <property type="entry name" value="AfsR-DnrI-RedD_regulator"/>
</dbReference>
<dbReference type="InterPro" id="IPR029058">
    <property type="entry name" value="AB_hydrolase_fold"/>
</dbReference>
<gene>
    <name evidence="3" type="ORF">GCM10008967_04680</name>
</gene>
<accession>A0ABN0VTU8</accession>
<proteinExistence type="predicted"/>
<evidence type="ECO:0000256" key="2">
    <source>
        <dbReference type="ARBA" id="ARBA00023163"/>
    </source>
</evidence>
<protein>
    <recommendedName>
        <fullName evidence="5">OmpR/PhoB-type domain-containing protein</fullName>
    </recommendedName>
</protein>
<comment type="caution">
    <text evidence="3">The sequence shown here is derived from an EMBL/GenBank/DDBJ whole genome shotgun (WGS) entry which is preliminary data.</text>
</comment>
<dbReference type="EMBL" id="BAAADJ010000004">
    <property type="protein sequence ID" value="GAA0317185.1"/>
    <property type="molecule type" value="Genomic_DNA"/>
</dbReference>
<evidence type="ECO:0000313" key="3">
    <source>
        <dbReference type="EMBL" id="GAA0317185.1"/>
    </source>
</evidence>
<reference evidence="3 4" key="1">
    <citation type="journal article" date="2019" name="Int. J. Syst. Evol. Microbiol.">
        <title>The Global Catalogue of Microorganisms (GCM) 10K type strain sequencing project: providing services to taxonomists for standard genome sequencing and annotation.</title>
        <authorList>
            <consortium name="The Broad Institute Genomics Platform"/>
            <consortium name="The Broad Institute Genome Sequencing Center for Infectious Disease"/>
            <person name="Wu L."/>
            <person name="Ma J."/>
        </authorList>
    </citation>
    <scope>NUCLEOTIDE SEQUENCE [LARGE SCALE GENOMIC DNA]</scope>
    <source>
        <strain evidence="3 4">JCM 9731</strain>
    </source>
</reference>
<name>A0ABN0VTU8_9BACI</name>